<gene>
    <name evidence="2" type="ORF">FNJ47_41275</name>
</gene>
<dbReference type="InterPro" id="IPR018754">
    <property type="entry name" value="RovC-like_DNA-bd"/>
</dbReference>
<dbReference type="AlphaFoldDB" id="A0A6P1BUQ5"/>
<proteinExistence type="predicted"/>
<protein>
    <submittedName>
        <fullName evidence="2">DUF2285 domain-containing protein</fullName>
    </submittedName>
</protein>
<dbReference type="EMBL" id="VKHP01000298">
    <property type="protein sequence ID" value="NEV02015.1"/>
    <property type="molecule type" value="Genomic_DNA"/>
</dbReference>
<dbReference type="Proteomes" id="UP000468531">
    <property type="component" value="Unassembled WGS sequence"/>
</dbReference>
<evidence type="ECO:0000313" key="2">
    <source>
        <dbReference type="EMBL" id="NEV02015.1"/>
    </source>
</evidence>
<dbReference type="Pfam" id="PF10074">
    <property type="entry name" value="RovC_DNA-bd"/>
    <property type="match status" value="1"/>
</dbReference>
<reference evidence="2 3" key="1">
    <citation type="journal article" date="2020" name="Arch. Microbiol.">
        <title>Bradyrhizobium uaiense sp. nov., a new highly efficient cowpea symbiont.</title>
        <authorList>
            <person name="Cabral Michel D."/>
            <person name="Azarias Guimaraes A."/>
            <person name="Martins da Costa E."/>
            <person name="Soares de Carvalho T."/>
            <person name="Balsanelli E."/>
            <person name="Willems A."/>
            <person name="Maltempi de Souza E."/>
            <person name="de Souza Moreira F.M."/>
        </authorList>
    </citation>
    <scope>NUCLEOTIDE SEQUENCE [LARGE SCALE GENOMIC DNA]</scope>
    <source>
        <strain evidence="2 3">UFLA 03-164</strain>
    </source>
</reference>
<dbReference type="RefSeq" id="WP_163161821.1">
    <property type="nucleotide sequence ID" value="NZ_VKHP01000298.1"/>
</dbReference>
<keyword evidence="3" id="KW-1185">Reference proteome</keyword>
<sequence length="105" mass="12089">MNGCRAHRAPFAPGTKNTTLHELQTGDRSRATDIRAVDGWLEGNGYRNVAQVLFGKARLPDRGWKTHDLRSRTLRLVKMGLRLMRGGYRELLRHRSKDKHTTPKR</sequence>
<evidence type="ECO:0000259" key="1">
    <source>
        <dbReference type="Pfam" id="PF10074"/>
    </source>
</evidence>
<feature type="domain" description="T6SS Transcription factor RovC-like DNA binding" evidence="1">
    <location>
        <begin position="25"/>
        <end position="93"/>
    </location>
</feature>
<name>A0A6P1BUQ5_9BRAD</name>
<accession>A0A6P1BUQ5</accession>
<organism evidence="2 3">
    <name type="scientific">Bradyrhizobium uaiense</name>
    <dbReference type="NCBI Taxonomy" id="2594946"/>
    <lineage>
        <taxon>Bacteria</taxon>
        <taxon>Pseudomonadati</taxon>
        <taxon>Pseudomonadota</taxon>
        <taxon>Alphaproteobacteria</taxon>
        <taxon>Hyphomicrobiales</taxon>
        <taxon>Nitrobacteraceae</taxon>
        <taxon>Bradyrhizobium</taxon>
    </lineage>
</organism>
<comment type="caution">
    <text evidence="2">The sequence shown here is derived from an EMBL/GenBank/DDBJ whole genome shotgun (WGS) entry which is preliminary data.</text>
</comment>
<evidence type="ECO:0000313" key="3">
    <source>
        <dbReference type="Proteomes" id="UP000468531"/>
    </source>
</evidence>